<evidence type="ECO:0000313" key="4">
    <source>
        <dbReference type="EMBL" id="AKN76069.1"/>
    </source>
</evidence>
<proteinExistence type="predicted"/>
<feature type="coiled-coil region" evidence="1">
    <location>
        <begin position="72"/>
        <end position="285"/>
    </location>
</feature>
<organism evidence="4 5">
    <name type="scientific">Corynebacterium ulcerans FRC58</name>
    <dbReference type="NCBI Taxonomy" id="1408268"/>
    <lineage>
        <taxon>Bacteria</taxon>
        <taxon>Bacillati</taxon>
        <taxon>Actinomycetota</taxon>
        <taxon>Actinomycetes</taxon>
        <taxon>Mycobacteriales</taxon>
        <taxon>Corynebacteriaceae</taxon>
        <taxon>Corynebacterium</taxon>
    </lineage>
</organism>
<gene>
    <name evidence="4" type="ORF">CulFRC58_0215</name>
</gene>
<keyword evidence="5" id="KW-1185">Reference proteome</keyword>
<dbReference type="Proteomes" id="UP000036185">
    <property type="component" value="Chromosome"/>
</dbReference>
<dbReference type="RefSeq" id="WP_029975097.1">
    <property type="nucleotide sequence ID" value="NZ_CP011913.1"/>
</dbReference>
<name>A0ABM5TYB2_CORUL</name>
<evidence type="ECO:0000256" key="2">
    <source>
        <dbReference type="SAM" id="Phobius"/>
    </source>
</evidence>
<keyword evidence="2" id="KW-1133">Transmembrane helix</keyword>
<keyword evidence="2" id="KW-0812">Transmembrane</keyword>
<accession>A0ABM5TYB2</accession>
<evidence type="ECO:0000256" key="3">
    <source>
        <dbReference type="SAM" id="SignalP"/>
    </source>
</evidence>
<sequence length="337" mass="37825">MKKLVSTVVSCAIAGSILTAPVAGAQGAQIDELLIMRHSNGSPSVTVSCSADSKKSAEERIRQCKDASINLLADALLNADKLAREQEEKLEEQAERFFELAGILENEQAYNKFLIQVIYQKIAEINRLKQDNQRQKLKIAELKKKVSELDAEVENVHKLLGKLNADNEKLNEFLLESLKIAEEQDRIIKEQQKNLQDLNNQIEDLQDDNEALGEENDALREDYKKALDALKESLKENKELAEKNQALKNQLANAQSKIEELEKKYAEAQRDILGLKNDNKRLEDLNKKNLDKLGETEGKLNTASILATVFGVISAIAAIIGIGGFLKPIIDRFFHHR</sequence>
<keyword evidence="3" id="KW-0732">Signal</keyword>
<dbReference type="EMBL" id="CP011913">
    <property type="protein sequence ID" value="AKN76069.1"/>
    <property type="molecule type" value="Genomic_DNA"/>
</dbReference>
<reference evidence="4 5" key="1">
    <citation type="journal article" date="2014" name="Int. J. Syst. Evol. Microbiol.">
        <title>Draft Genome Sequence of Corynebacterium ulcerans FRC58, Isolated from the Bronchitic Aspiration of a Patient in France.</title>
        <authorList>
            <person name="Silva Ado S."/>
            <person name="Barauna R.A."/>
            <person name="de Sa P.C."/>
            <person name="das Gracas D.A."/>
            <person name="Carneiro A.R."/>
            <person name="Thouvenin M."/>
            <person name="Azevedo V."/>
            <person name="Badell E."/>
            <person name="Guiso N."/>
            <person name="da Silva A.L."/>
            <person name="Ramos R.T."/>
        </authorList>
    </citation>
    <scope>NUCLEOTIDE SEQUENCE [LARGE SCALE GENOMIC DNA]</scope>
    <source>
        <strain evidence="4 5">FRC58</strain>
    </source>
</reference>
<feature type="signal peptide" evidence="3">
    <location>
        <begin position="1"/>
        <end position="25"/>
    </location>
</feature>
<keyword evidence="1" id="KW-0175">Coiled coil</keyword>
<keyword evidence="2" id="KW-0472">Membrane</keyword>
<evidence type="ECO:0000256" key="1">
    <source>
        <dbReference type="SAM" id="Coils"/>
    </source>
</evidence>
<feature type="chain" id="PRO_5047354727" evidence="3">
    <location>
        <begin position="26"/>
        <end position="337"/>
    </location>
</feature>
<protein>
    <submittedName>
        <fullName evidence="4">Uncharacterized protein</fullName>
    </submittedName>
</protein>
<evidence type="ECO:0000313" key="5">
    <source>
        <dbReference type="Proteomes" id="UP000036185"/>
    </source>
</evidence>
<feature type="transmembrane region" description="Helical" evidence="2">
    <location>
        <begin position="305"/>
        <end position="326"/>
    </location>
</feature>